<evidence type="ECO:0000313" key="3">
    <source>
        <dbReference type="Proteomes" id="UP000000378"/>
    </source>
</evidence>
<dbReference type="KEGG" id="slp:Slip_1123"/>
<organism evidence="2 3">
    <name type="scientific">Syntrophothermus lipocalidus (strain DSM 12680 / TGB-C1)</name>
    <dbReference type="NCBI Taxonomy" id="643648"/>
    <lineage>
        <taxon>Bacteria</taxon>
        <taxon>Bacillati</taxon>
        <taxon>Bacillota</taxon>
        <taxon>Clostridia</taxon>
        <taxon>Eubacteriales</taxon>
        <taxon>Syntrophomonadaceae</taxon>
        <taxon>Syntrophothermus</taxon>
    </lineage>
</organism>
<dbReference type="InterPro" id="IPR043168">
    <property type="entry name" value="DegV_C"/>
</dbReference>
<sequence>MIKITADSTCDLSPEILEKLNITLTPLYILVGDEMFRDGVDIKPVDIFRYVDEQGKTCKTAAVNVYDYVCFFEDLSAKHEAVIHICIGSGFSSCYQNAVIAAQDFDNVYVIDSRNLSTGSGHIVYEAALMAQEGLEPSEICRRLEELIPRVDTSFVIDRVDYLYKGGRCSGLEAIGARVLKIKPCIEVIDGKMTVGRKYRGSFESCLEKYVKDRLFGNQDIDYSRIFITHSFCPKPTVDKVKEAVRRYADFEEILETDAGCTVSSHCGPYTLGILYMRKSKKEKPMG</sequence>
<dbReference type="PANTHER" id="PTHR33434">
    <property type="entry name" value="DEGV DOMAIN-CONTAINING PROTEIN DR_1986-RELATED"/>
    <property type="match status" value="1"/>
</dbReference>
<dbReference type="OrthoDB" id="9781230at2"/>
<protein>
    <submittedName>
        <fullName evidence="2">DegV family protein</fullName>
    </submittedName>
</protein>
<dbReference type="HOGENOM" id="CLU_048251_4_2_9"/>
<dbReference type="STRING" id="643648.Slip_1123"/>
<reference evidence="2 3" key="2">
    <citation type="journal article" date="2010" name="Stand. Genomic Sci.">
        <title>Complete genome sequence of Syntrophothermus lipocalidus type strain (TGB-C1).</title>
        <authorList>
            <person name="Djao O.D."/>
            <person name="Zhang X."/>
            <person name="Lucas S."/>
            <person name="Lapidus A."/>
            <person name="Del Rio T.G."/>
            <person name="Nolan M."/>
            <person name="Tice H."/>
            <person name="Cheng J.F."/>
            <person name="Han C."/>
            <person name="Tapia R."/>
            <person name="Goodwin L."/>
            <person name="Pitluck S."/>
            <person name="Liolios K."/>
            <person name="Ivanova N."/>
            <person name="Mavromatis K."/>
            <person name="Mikhailova N."/>
            <person name="Ovchinnikova G."/>
            <person name="Pati A."/>
            <person name="Brambilla E."/>
            <person name="Chen A."/>
            <person name="Palaniappan K."/>
            <person name="Land M."/>
            <person name="Hauser L."/>
            <person name="Chang Y.J."/>
            <person name="Jeffries C.D."/>
            <person name="Rohde M."/>
            <person name="Sikorski J."/>
            <person name="Spring S."/>
            <person name="Goker M."/>
            <person name="Detter J.C."/>
            <person name="Woyke T."/>
            <person name="Bristow J."/>
            <person name="Eisen J.A."/>
            <person name="Markowitz V."/>
            <person name="Hugenholtz P."/>
            <person name="Kyrpides N.C."/>
            <person name="Klenk H.P."/>
        </authorList>
    </citation>
    <scope>NUCLEOTIDE SEQUENCE [LARGE SCALE GENOMIC DNA]</scope>
    <source>
        <strain evidence="3">DSM 12680 / TGB-C1</strain>
    </source>
</reference>
<dbReference type="Proteomes" id="UP000000378">
    <property type="component" value="Chromosome"/>
</dbReference>
<dbReference type="SUPFAM" id="SSF82549">
    <property type="entry name" value="DAK1/DegV-like"/>
    <property type="match status" value="1"/>
</dbReference>
<dbReference type="AlphaFoldDB" id="D7CMG5"/>
<keyword evidence="1" id="KW-0446">Lipid-binding</keyword>
<dbReference type="RefSeq" id="WP_013175302.1">
    <property type="nucleotide sequence ID" value="NC_014220.1"/>
</dbReference>
<dbReference type="InterPro" id="IPR003797">
    <property type="entry name" value="DegV"/>
</dbReference>
<evidence type="ECO:0000313" key="2">
    <source>
        <dbReference type="EMBL" id="ADI01900.1"/>
    </source>
</evidence>
<accession>D7CMG5</accession>
<name>D7CMG5_SYNLT</name>
<proteinExistence type="predicted"/>
<dbReference type="EMBL" id="CP002048">
    <property type="protein sequence ID" value="ADI01900.1"/>
    <property type="molecule type" value="Genomic_DNA"/>
</dbReference>
<dbReference type="PANTHER" id="PTHR33434:SF2">
    <property type="entry name" value="FATTY ACID-BINDING PROTEIN TM_1468"/>
    <property type="match status" value="1"/>
</dbReference>
<reference evidence="3" key="1">
    <citation type="journal article" date="2010" name="Stand. Genomic Sci.">
        <title>Complete genome sequence of Syntrophothermus lipocalidus type strain (TGB-C1T).</title>
        <authorList>
            <consortium name="US DOE Joint Genome Institute (JGI-PGF)"/>
            <person name="Djao O."/>
            <person name="Zhang X."/>
            <person name="Lucas S."/>
            <person name="Lapidus A."/>
            <person name="Glavina Del Rio T."/>
            <person name="Nolan M."/>
            <person name="Tice H."/>
            <person name="Cheng J."/>
            <person name="Han C."/>
            <person name="Tapia R."/>
            <person name="Goodwin L."/>
            <person name="Pitluck S."/>
            <person name="Liolios K."/>
            <person name="Ivanova N."/>
            <person name="Mavromatis K."/>
            <person name="Mikhailova N."/>
            <person name="Ovchinnikova G."/>
            <person name="Pati A."/>
            <person name="Brambilla E."/>
            <person name="Chen A."/>
            <person name="Palaniappan K."/>
            <person name="Land M."/>
            <person name="Hauser L."/>
            <person name="Chang Y."/>
            <person name="Jeffries C."/>
            <person name="Rohde M."/>
            <person name="Sikorski J."/>
            <person name="Spring S."/>
            <person name="Goker M."/>
            <person name="Detter J."/>
            <person name="Woyke T."/>
            <person name="Bristow J."/>
            <person name="Eisen J."/>
            <person name="Markowitz V."/>
            <person name="Hugenholtz P."/>
            <person name="Kyrpides N."/>
            <person name="Klenk H."/>
        </authorList>
    </citation>
    <scope>NUCLEOTIDE SEQUENCE [LARGE SCALE GENOMIC DNA]</scope>
    <source>
        <strain evidence="3">DSM 12680 / TGB-C1</strain>
    </source>
</reference>
<keyword evidence="3" id="KW-1185">Reference proteome</keyword>
<dbReference type="eggNOG" id="COG1307">
    <property type="taxonomic scope" value="Bacteria"/>
</dbReference>
<gene>
    <name evidence="2" type="ordered locus">Slip_1123</name>
</gene>
<dbReference type="InterPro" id="IPR050270">
    <property type="entry name" value="DegV_domain_contain"/>
</dbReference>
<dbReference type="Gene3D" id="3.30.1180.10">
    <property type="match status" value="1"/>
</dbReference>
<dbReference type="Gene3D" id="3.40.50.10170">
    <property type="match status" value="1"/>
</dbReference>
<dbReference type="NCBIfam" id="TIGR00762">
    <property type="entry name" value="DegV"/>
    <property type="match status" value="1"/>
</dbReference>
<dbReference type="Pfam" id="PF02645">
    <property type="entry name" value="DegV"/>
    <property type="match status" value="1"/>
</dbReference>
<dbReference type="PROSITE" id="PS51482">
    <property type="entry name" value="DEGV"/>
    <property type="match status" value="1"/>
</dbReference>
<dbReference type="GO" id="GO:0008289">
    <property type="term" value="F:lipid binding"/>
    <property type="evidence" value="ECO:0007669"/>
    <property type="project" value="UniProtKB-KW"/>
</dbReference>
<evidence type="ECO:0000256" key="1">
    <source>
        <dbReference type="ARBA" id="ARBA00023121"/>
    </source>
</evidence>